<dbReference type="VEuPathDB" id="FungiDB:CC77DRAFT_668232"/>
<evidence type="ECO:0000256" key="1">
    <source>
        <dbReference type="SAM" id="MobiDB-lite"/>
    </source>
</evidence>
<reference evidence="4" key="3">
    <citation type="journal article" date="2019" name="J. ISSAAS">
        <title>Genomics, evolutionary history and diagnostics of the Alternaria alternata species group including apple and Asian pear pathotypes.</title>
        <authorList>
            <person name="Armitage A.D."/>
            <person name="Cockerton H.M."/>
            <person name="Sreenivasaprasad S."/>
            <person name="Woodhall J."/>
            <person name="Lane C."/>
            <person name="Harrison R.J."/>
            <person name="Clarkson J.P."/>
        </authorList>
    </citation>
    <scope>NUCLEOTIDE SEQUENCE</scope>
    <source>
        <strain evidence="4">FERA 1177</strain>
    </source>
</reference>
<protein>
    <submittedName>
        <fullName evidence="3">Uncharacterized protein</fullName>
    </submittedName>
</protein>
<organism evidence="3 5">
    <name type="scientific">Alternaria alternata</name>
    <name type="common">Alternaria rot fungus</name>
    <name type="synonym">Torula alternata</name>
    <dbReference type="NCBI Taxonomy" id="5599"/>
    <lineage>
        <taxon>Eukaryota</taxon>
        <taxon>Fungi</taxon>
        <taxon>Dikarya</taxon>
        <taxon>Ascomycota</taxon>
        <taxon>Pezizomycotina</taxon>
        <taxon>Dothideomycetes</taxon>
        <taxon>Pleosporomycetidae</taxon>
        <taxon>Pleosporales</taxon>
        <taxon>Pleosporineae</taxon>
        <taxon>Pleosporaceae</taxon>
        <taxon>Alternaria</taxon>
        <taxon>Alternaria sect. Alternaria</taxon>
        <taxon>Alternaria alternata complex</taxon>
    </lineage>
</organism>
<keyword evidence="5" id="KW-1185">Reference proteome</keyword>
<feature type="transmembrane region" description="Helical" evidence="2">
    <location>
        <begin position="465"/>
        <end position="487"/>
    </location>
</feature>
<reference evidence="6" key="2">
    <citation type="journal article" date="2019" name="bioRxiv">
        <title>Genomics, evolutionary history and diagnostics of the Alternaria alternata species group including apple and Asian pear pathotypes.</title>
        <authorList>
            <person name="Armitage A.D."/>
            <person name="Cockerton H.M."/>
            <person name="Sreenivasaprasad S."/>
            <person name="Woodhall J.W."/>
            <person name="Lane C.R."/>
            <person name="Harrison R.J."/>
            <person name="Clarkson J.P."/>
        </authorList>
    </citation>
    <scope>NUCLEOTIDE SEQUENCE [LARGE SCALE GENOMIC DNA]</scope>
    <source>
        <strain evidence="6">FERA 1177</strain>
    </source>
</reference>
<accession>A0A177D1F1</accession>
<evidence type="ECO:0000313" key="5">
    <source>
        <dbReference type="Proteomes" id="UP000077248"/>
    </source>
</evidence>
<keyword evidence="2" id="KW-1133">Transmembrane helix</keyword>
<feature type="region of interest" description="Disordered" evidence="1">
    <location>
        <begin position="424"/>
        <end position="449"/>
    </location>
</feature>
<keyword evidence="2" id="KW-0812">Transmembrane</keyword>
<feature type="transmembrane region" description="Helical" evidence="2">
    <location>
        <begin position="139"/>
        <end position="158"/>
    </location>
</feature>
<feature type="transmembrane region" description="Helical" evidence="2">
    <location>
        <begin position="258"/>
        <end position="279"/>
    </location>
</feature>
<evidence type="ECO:0000313" key="4">
    <source>
        <dbReference type="EMBL" id="RYN70991.1"/>
    </source>
</evidence>
<keyword evidence="2" id="KW-0472">Membrane</keyword>
<dbReference type="EMBL" id="PDXD01000035">
    <property type="protein sequence ID" value="RYN70991.1"/>
    <property type="molecule type" value="Genomic_DNA"/>
</dbReference>
<feature type="transmembrane region" description="Helical" evidence="2">
    <location>
        <begin position="91"/>
        <end position="111"/>
    </location>
</feature>
<reference evidence="3 5" key="1">
    <citation type="submission" date="2016-05" db="EMBL/GenBank/DDBJ databases">
        <title>Comparative analysis of secretome profiles of manganese(II)-oxidizing ascomycete fungi.</title>
        <authorList>
            <consortium name="DOE Joint Genome Institute"/>
            <person name="Zeiner C.A."/>
            <person name="Purvine S.O."/>
            <person name="Zink E.M."/>
            <person name="Wu S."/>
            <person name="Pasa-Tolic L."/>
            <person name="Chaput D.L."/>
            <person name="Haridas S."/>
            <person name="Grigoriev I.V."/>
            <person name="Santelli C.M."/>
            <person name="Hansel C.M."/>
        </authorList>
    </citation>
    <scope>NUCLEOTIDE SEQUENCE [LARGE SCALE GENOMIC DNA]</scope>
    <source>
        <strain evidence="3 5">SRC1lrK2f</strain>
    </source>
</reference>
<evidence type="ECO:0000256" key="2">
    <source>
        <dbReference type="SAM" id="Phobius"/>
    </source>
</evidence>
<feature type="transmembrane region" description="Helical" evidence="2">
    <location>
        <begin position="28"/>
        <end position="51"/>
    </location>
</feature>
<sequence>MPRRPEEPSRTGYLAPQLRHLITSVLKIWTAIALGVKWIALYGSFILLYLLRPVRKENRSDAEHDRDTGPAASQHSWIITRLSRMPFTKPYSFWVPLLSTTLITVFSFHMLDSHYTPFDNTNDFATACPEDDRRTQTSAFVRLFAATVTTMCIHGHLSSLTGSDAWRREFFRMLEVLVNPLASLFAMADAVWYEIAGSLQATRDSWDEKSSIRYRLACMCRIRIDTGQKTDAMSPAPYLMFINPRHVSSKLLERDLKWSGRVLFLVILFAQYVQAAVLLSRRIITYADATVDCAMMLMTISGLAALTKSLVVSLINMKWMLASDSFSPCTARACSLQPCRTLKTESDLPDKPFQIVLFGCSISALPRAVLHALAGANLQLLLLTHRAFSLRSVLSLTMSTKWFHDFLILLVICADSCRGLYTKNDEDESPRNNEADTAPVDNTPPKEVTTDDGCFTSTLFGVGTWIFLFFHGLGAIVLGLGMAALQLGRLFAPSILMFLEIVRETRRWDAWDPSNPCLELWKDNLEDELWWF</sequence>
<evidence type="ECO:0000313" key="6">
    <source>
        <dbReference type="Proteomes" id="UP000291422"/>
    </source>
</evidence>
<gene>
    <name evidence="4" type="ORF">AA0117_g9881</name>
    <name evidence="3" type="ORF">CC77DRAFT_668232</name>
</gene>
<dbReference type="EMBL" id="KV441510">
    <property type="protein sequence ID" value="OAG13494.1"/>
    <property type="molecule type" value="Genomic_DNA"/>
</dbReference>
<dbReference type="RefSeq" id="XP_018378915.1">
    <property type="nucleotide sequence ID" value="XM_018532682.1"/>
</dbReference>
<dbReference type="AlphaFoldDB" id="A0A177D1F1"/>
<name>A0A177D1F1_ALTAL</name>
<proteinExistence type="predicted"/>
<dbReference type="Proteomes" id="UP000077248">
    <property type="component" value="Unassembled WGS sequence"/>
</dbReference>
<dbReference type="KEGG" id="aalt:CC77DRAFT_668232"/>
<evidence type="ECO:0000313" key="3">
    <source>
        <dbReference type="EMBL" id="OAG13494.1"/>
    </source>
</evidence>
<dbReference type="Proteomes" id="UP000291422">
    <property type="component" value="Unassembled WGS sequence"/>
</dbReference>
<feature type="transmembrane region" description="Helical" evidence="2">
    <location>
        <begin position="291"/>
        <end position="315"/>
    </location>
</feature>
<dbReference type="OMA" id="PCPQLWK"/>
<dbReference type="GeneID" id="29118276"/>